<dbReference type="EMBL" id="AKWZ02000006">
    <property type="protein sequence ID" value="EPG74964.1"/>
    <property type="molecule type" value="Genomic_DNA"/>
</dbReference>
<keyword evidence="2" id="KW-1185">Reference proteome</keyword>
<accession>S3V2V3</accession>
<evidence type="ECO:0000313" key="2">
    <source>
        <dbReference type="Proteomes" id="UP000014540"/>
    </source>
</evidence>
<reference evidence="1" key="1">
    <citation type="submission" date="2013-04" db="EMBL/GenBank/DDBJ databases">
        <authorList>
            <person name="Harkins D.M."/>
            <person name="Durkin A.S."/>
            <person name="Selengut J.D."/>
            <person name="Sanka R."/>
            <person name="DePew J."/>
            <person name="Purushe J."/>
            <person name="Ahmed A."/>
            <person name="van der Linden H."/>
            <person name="Goris M.G.A."/>
            <person name="Hartskeerl R.A."/>
            <person name="Vinetz J.M."/>
            <person name="Sutton G.G."/>
            <person name="Nelson W.C."/>
            <person name="Fouts D.E."/>
        </authorList>
    </citation>
    <scope>NUCLEOTIDE SEQUENCE [LARGE SCALE GENOMIC DNA]</scope>
    <source>
        <strain evidence="1">BUT 6</strain>
    </source>
</reference>
<name>S3V2V3_9LEPT</name>
<dbReference type="STRING" id="1193011.LEP1GSC058_1508"/>
<proteinExistence type="predicted"/>
<evidence type="ECO:0000313" key="1">
    <source>
        <dbReference type="EMBL" id="EPG74964.1"/>
    </source>
</evidence>
<sequence>MKMNIVQAKDKNKITAGNRIANKHPFLIGFFPSSISK</sequence>
<dbReference type="Proteomes" id="UP000014540">
    <property type="component" value="Unassembled WGS sequence"/>
</dbReference>
<comment type="caution">
    <text evidence="1">The sequence shown here is derived from an EMBL/GenBank/DDBJ whole genome shotgun (WGS) entry which is preliminary data.</text>
</comment>
<gene>
    <name evidence="1" type="ORF">LEP1GSC058_1508</name>
</gene>
<dbReference type="AlphaFoldDB" id="S3V2V3"/>
<organism evidence="1 2">
    <name type="scientific">Leptospira fainei serovar Hurstbridge str. BUT 6</name>
    <dbReference type="NCBI Taxonomy" id="1193011"/>
    <lineage>
        <taxon>Bacteria</taxon>
        <taxon>Pseudomonadati</taxon>
        <taxon>Spirochaetota</taxon>
        <taxon>Spirochaetia</taxon>
        <taxon>Leptospirales</taxon>
        <taxon>Leptospiraceae</taxon>
        <taxon>Leptospira</taxon>
    </lineage>
</organism>
<protein>
    <submittedName>
        <fullName evidence="1">Uncharacterized protein</fullName>
    </submittedName>
</protein>